<dbReference type="STRING" id="559304.G8YPQ5"/>
<feature type="transmembrane region" description="Helical" evidence="5">
    <location>
        <begin position="433"/>
        <end position="454"/>
    </location>
</feature>
<dbReference type="GO" id="GO:0022857">
    <property type="term" value="F:transmembrane transporter activity"/>
    <property type="evidence" value="ECO:0007669"/>
    <property type="project" value="InterPro"/>
</dbReference>
<feature type="transmembrane region" description="Helical" evidence="5">
    <location>
        <begin position="108"/>
        <end position="128"/>
    </location>
</feature>
<gene>
    <name evidence="6" type="primary">Piso0_000666</name>
    <name evidence="6" type="ORF">GNLVRS01_PISO0D01477g</name>
</gene>
<dbReference type="SUPFAM" id="SSF103473">
    <property type="entry name" value="MFS general substrate transporter"/>
    <property type="match status" value="1"/>
</dbReference>
<dbReference type="Pfam" id="PF07690">
    <property type="entry name" value="MFS_1"/>
    <property type="match status" value="1"/>
</dbReference>
<dbReference type="OrthoDB" id="3026777at2759"/>
<dbReference type="Gene3D" id="1.20.1250.20">
    <property type="entry name" value="MFS general substrate transporter like domains"/>
    <property type="match status" value="1"/>
</dbReference>
<evidence type="ECO:0000256" key="5">
    <source>
        <dbReference type="SAM" id="Phobius"/>
    </source>
</evidence>
<reference evidence="6 7" key="1">
    <citation type="journal article" date="2012" name="G3 (Bethesda)">
        <title>Pichia sorbitophila, an interspecies yeast hybrid reveals early steps of genome resolution following polyploidization.</title>
        <authorList>
            <person name="Leh Louis V."/>
            <person name="Despons L."/>
            <person name="Friedrich A."/>
            <person name="Martin T."/>
            <person name="Durrens P."/>
            <person name="Casaregola S."/>
            <person name="Neuveglise C."/>
            <person name="Fairhead C."/>
            <person name="Marck C."/>
            <person name="Cruz J.A."/>
            <person name="Straub M.L."/>
            <person name="Kugler V."/>
            <person name="Sacerdot C."/>
            <person name="Uzunov Z."/>
            <person name="Thierry A."/>
            <person name="Weiss S."/>
            <person name="Bleykasten C."/>
            <person name="De Montigny J."/>
            <person name="Jacques N."/>
            <person name="Jung P."/>
            <person name="Lemaire M."/>
            <person name="Mallet S."/>
            <person name="Morel G."/>
            <person name="Richard G.F."/>
            <person name="Sarkar A."/>
            <person name="Savel G."/>
            <person name="Schacherer J."/>
            <person name="Seret M.L."/>
            <person name="Talla E."/>
            <person name="Samson G."/>
            <person name="Jubin C."/>
            <person name="Poulain J."/>
            <person name="Vacherie B."/>
            <person name="Barbe V."/>
            <person name="Pelletier E."/>
            <person name="Sherman D.J."/>
            <person name="Westhof E."/>
            <person name="Weissenbach J."/>
            <person name="Baret P.V."/>
            <person name="Wincker P."/>
            <person name="Gaillardin C."/>
            <person name="Dujon B."/>
            <person name="Souciet J.L."/>
        </authorList>
    </citation>
    <scope>NUCLEOTIDE SEQUENCE [LARGE SCALE GENOMIC DNA]</scope>
    <source>
        <strain evidence="7">ATCC MYA-4447 / BCRC 22081 / CBS 7064 / NBRC 10061 / NRRL Y-12695</strain>
    </source>
</reference>
<dbReference type="EMBL" id="FO082056">
    <property type="protein sequence ID" value="CCE78640.1"/>
    <property type="molecule type" value="Genomic_DNA"/>
</dbReference>
<keyword evidence="4 5" id="KW-0472">Membrane</keyword>
<feature type="transmembrane region" description="Helical" evidence="5">
    <location>
        <begin position="63"/>
        <end position="87"/>
    </location>
</feature>
<evidence type="ECO:0000313" key="6">
    <source>
        <dbReference type="EMBL" id="CCE78640.1"/>
    </source>
</evidence>
<dbReference type="PANTHER" id="PTHR23507:SF1">
    <property type="entry name" value="FI18259P1-RELATED"/>
    <property type="match status" value="1"/>
</dbReference>
<feature type="transmembrane region" description="Helical" evidence="5">
    <location>
        <begin position="259"/>
        <end position="280"/>
    </location>
</feature>
<evidence type="ECO:0000256" key="2">
    <source>
        <dbReference type="ARBA" id="ARBA00022692"/>
    </source>
</evidence>
<proteinExistence type="predicted"/>
<dbReference type="eggNOG" id="KOG2816">
    <property type="taxonomic scope" value="Eukaryota"/>
</dbReference>
<feature type="transmembrane region" description="Helical" evidence="5">
    <location>
        <begin position="172"/>
        <end position="191"/>
    </location>
</feature>
<name>G8YPQ5_PICSO</name>
<dbReference type="AlphaFoldDB" id="G8YPQ5"/>
<feature type="transmembrane region" description="Helical" evidence="5">
    <location>
        <begin position="348"/>
        <end position="373"/>
    </location>
</feature>
<dbReference type="HOGENOM" id="CLU_017517_2_1_1"/>
<dbReference type="FunCoup" id="G8YPQ5">
    <property type="interactions" value="147"/>
</dbReference>
<feature type="transmembrane region" description="Helical" evidence="5">
    <location>
        <begin position="140"/>
        <end position="160"/>
    </location>
</feature>
<evidence type="ECO:0000256" key="4">
    <source>
        <dbReference type="ARBA" id="ARBA00023136"/>
    </source>
</evidence>
<dbReference type="GO" id="GO:0016020">
    <property type="term" value="C:membrane"/>
    <property type="evidence" value="ECO:0007669"/>
    <property type="project" value="UniProtKB-SubCell"/>
</dbReference>
<evidence type="ECO:0000256" key="3">
    <source>
        <dbReference type="ARBA" id="ARBA00022989"/>
    </source>
</evidence>
<keyword evidence="2 5" id="KW-0812">Transmembrane</keyword>
<dbReference type="InterPro" id="IPR011701">
    <property type="entry name" value="MFS"/>
</dbReference>
<feature type="transmembrane region" description="Helical" evidence="5">
    <location>
        <begin position="524"/>
        <end position="545"/>
    </location>
</feature>
<feature type="transmembrane region" description="Helical" evidence="5">
    <location>
        <begin position="385"/>
        <end position="412"/>
    </location>
</feature>
<evidence type="ECO:0000256" key="1">
    <source>
        <dbReference type="ARBA" id="ARBA00004141"/>
    </source>
</evidence>
<feature type="transmembrane region" description="Helical" evidence="5">
    <location>
        <begin position="499"/>
        <end position="518"/>
    </location>
</feature>
<dbReference type="OMA" id="TFALICH"/>
<dbReference type="InterPro" id="IPR036259">
    <property type="entry name" value="MFS_trans_sf"/>
</dbReference>
<organism evidence="6 7">
    <name type="scientific">Pichia sorbitophila (strain ATCC MYA-4447 / BCRC 22081 / CBS 7064 / NBRC 10061 / NRRL Y-12695)</name>
    <name type="common">Hybrid yeast</name>
    <dbReference type="NCBI Taxonomy" id="559304"/>
    <lineage>
        <taxon>Eukaryota</taxon>
        <taxon>Fungi</taxon>
        <taxon>Dikarya</taxon>
        <taxon>Ascomycota</taxon>
        <taxon>Saccharomycotina</taxon>
        <taxon>Pichiomycetes</taxon>
        <taxon>Debaryomycetaceae</taxon>
        <taxon>Millerozyma</taxon>
    </lineage>
</organism>
<evidence type="ECO:0000313" key="7">
    <source>
        <dbReference type="Proteomes" id="UP000005222"/>
    </source>
</evidence>
<dbReference type="InParanoid" id="G8YPQ5"/>
<keyword evidence="7" id="KW-1185">Reference proteome</keyword>
<protein>
    <submittedName>
        <fullName evidence="6">Piso0_000666 protein</fullName>
    </submittedName>
</protein>
<comment type="subcellular location">
    <subcellularLocation>
        <location evidence="1">Membrane</location>
        <topology evidence="1">Multi-pass membrane protein</topology>
    </subcellularLocation>
</comment>
<dbReference type="PANTHER" id="PTHR23507">
    <property type="entry name" value="ZGC:174356"/>
    <property type="match status" value="1"/>
</dbReference>
<dbReference type="Proteomes" id="UP000005222">
    <property type="component" value="Chromosome D"/>
</dbReference>
<accession>G8YPQ5</accession>
<keyword evidence="3 5" id="KW-1133">Transmembrane helix</keyword>
<sequence length="582" mass="65857">MADEQGERELLFAGSGSLKPNSYTKDLVIITEDQPEGEEEWNIEQRAINKQLNWWVRPTVSKVVILLFIFAFCETLSGASETTIMLTQACNSVKKRSHTDKCNEVDSQMIMSSFYMMSQILSGIFIFVTSGKAGGLSDRFGRKSIICTVILTSVIGRSLNYVILKNSDTFRMYLVLMASCIYTIAGGFMVLRVVSDCYVTDVCEPHMRVIWFGIIRATTYGGQSLGPLIGNIVLSYLRKHSNQTGGTNEVGDVPYEKQFVVLQCELTLMFIALLLALFFLPESRSHKARRRSIELSYCRSGAMSANHHINWKGTLEKFNIVEPLRLLSYPRELAKDTSEDLFRVRKKVVLYMFIILCFSAESIMGLNNIYILYGAYKFRWTSIELGTFVSVVSFSRAISLLALFPLFFTYFLQKVLGLKVKKHRYDILDFITCYSSIFIEAIFIMGCAFATNIIQYDTLIALSAPGAFLDPVLSSSLVKYYPESKTGEVFSAISLIKNLLNLVGPTLFLCLYNVSLSYLKFPGFPFVVSGCILFSAIFFLPSMWISLHEESKYDRDDIDDDDNECVYENVLNHDAITEVISH</sequence>